<dbReference type="EMBL" id="AP019860">
    <property type="protein sequence ID" value="BBM85767.1"/>
    <property type="molecule type" value="Genomic_DNA"/>
</dbReference>
<accession>A0A5S9IQC6</accession>
<reference evidence="2 3" key="1">
    <citation type="submission" date="2019-08" db="EMBL/GenBank/DDBJ databases">
        <title>Complete genome sequence of Candidatus Uab amorphum.</title>
        <authorList>
            <person name="Shiratori T."/>
            <person name="Suzuki S."/>
            <person name="Kakizawa Y."/>
            <person name="Ishida K."/>
        </authorList>
    </citation>
    <scope>NUCLEOTIDE SEQUENCE [LARGE SCALE GENOMIC DNA]</scope>
    <source>
        <strain evidence="2 3">SRT547</strain>
    </source>
</reference>
<evidence type="ECO:0000256" key="1">
    <source>
        <dbReference type="SAM" id="MobiDB-lite"/>
    </source>
</evidence>
<dbReference type="Proteomes" id="UP000326354">
    <property type="component" value="Chromosome"/>
</dbReference>
<feature type="region of interest" description="Disordered" evidence="1">
    <location>
        <begin position="73"/>
        <end position="99"/>
    </location>
</feature>
<protein>
    <submittedName>
        <fullName evidence="2">Uncharacterized protein</fullName>
    </submittedName>
</protein>
<proteinExistence type="predicted"/>
<dbReference type="RefSeq" id="WP_151969857.1">
    <property type="nucleotide sequence ID" value="NZ_AP019860.1"/>
</dbReference>
<sequence>MRKYILDFMFNERTGATNIVVDFHDQSMTALEINEGIRDGSLRDELLEVVEDFFGDKIANDVRNGKIDMICLDDHPQEKQIESSGNRNEEHSTQEENLQ</sequence>
<organism evidence="2 3">
    <name type="scientific">Uabimicrobium amorphum</name>
    <dbReference type="NCBI Taxonomy" id="2596890"/>
    <lineage>
        <taxon>Bacteria</taxon>
        <taxon>Pseudomonadati</taxon>
        <taxon>Planctomycetota</taxon>
        <taxon>Candidatus Uabimicrobiia</taxon>
        <taxon>Candidatus Uabimicrobiales</taxon>
        <taxon>Candidatus Uabimicrobiaceae</taxon>
        <taxon>Candidatus Uabimicrobium</taxon>
    </lineage>
</organism>
<evidence type="ECO:0000313" key="3">
    <source>
        <dbReference type="Proteomes" id="UP000326354"/>
    </source>
</evidence>
<dbReference type="KEGG" id="uam:UABAM_04145"/>
<name>A0A5S9IQC6_UABAM</name>
<gene>
    <name evidence="2" type="ORF">UABAM_04145</name>
</gene>
<keyword evidence="3" id="KW-1185">Reference proteome</keyword>
<dbReference type="AlphaFoldDB" id="A0A5S9IQC6"/>
<evidence type="ECO:0000313" key="2">
    <source>
        <dbReference type="EMBL" id="BBM85767.1"/>
    </source>
</evidence>